<keyword evidence="4 7" id="KW-1133">Transmembrane helix</keyword>
<evidence type="ECO:0000256" key="1">
    <source>
        <dbReference type="ARBA" id="ARBA00022475"/>
    </source>
</evidence>
<keyword evidence="1 7" id="KW-1003">Cell membrane</keyword>
<dbReference type="HAMAP" id="MF_00631">
    <property type="entry name" value="CrgA"/>
    <property type="match status" value="1"/>
</dbReference>
<keyword evidence="10" id="KW-1185">Reference proteome</keyword>
<evidence type="ECO:0000313" key="9">
    <source>
        <dbReference type="EMBL" id="SDR94818.1"/>
    </source>
</evidence>
<dbReference type="eggNOG" id="ENOG5032ZHR">
    <property type="taxonomic scope" value="Bacteria"/>
</dbReference>
<reference evidence="10" key="1">
    <citation type="submission" date="2016-10" db="EMBL/GenBank/DDBJ databases">
        <authorList>
            <person name="Varghese N."/>
            <person name="Submissions S."/>
        </authorList>
    </citation>
    <scope>NUCLEOTIDE SEQUENCE [LARGE SCALE GENOMIC DNA]</scope>
    <source>
        <strain evidence="10">DSM 22126</strain>
    </source>
</reference>
<gene>
    <name evidence="7" type="primary">crgA</name>
    <name evidence="9" type="ORF">SAMN04489860_0454</name>
</gene>
<feature type="region of interest" description="Disordered" evidence="8">
    <location>
        <begin position="1"/>
        <end position="21"/>
    </location>
</feature>
<comment type="function">
    <text evidence="7">Involved in cell division.</text>
</comment>
<keyword evidence="2 7" id="KW-0132">Cell division</keyword>
<dbReference type="InterPro" id="IPR009619">
    <property type="entry name" value="CrgA"/>
</dbReference>
<feature type="transmembrane region" description="Helical" evidence="7">
    <location>
        <begin position="61"/>
        <end position="80"/>
    </location>
</feature>
<evidence type="ECO:0000256" key="6">
    <source>
        <dbReference type="ARBA" id="ARBA00023306"/>
    </source>
</evidence>
<sequence>MPESKRRKKKAPSTVPTVSKKEEVNPPWLLPTMLTLMLVGLSWIVIFYLTSGKMDLPIPSIGQWNLAIGFAFIIAGFSLTTRWK</sequence>
<evidence type="ECO:0000256" key="5">
    <source>
        <dbReference type="ARBA" id="ARBA00023136"/>
    </source>
</evidence>
<dbReference type="OrthoDB" id="5189646at2"/>
<dbReference type="GO" id="GO:0051301">
    <property type="term" value="P:cell division"/>
    <property type="evidence" value="ECO:0007669"/>
    <property type="project" value="UniProtKB-UniRule"/>
</dbReference>
<comment type="similarity">
    <text evidence="7">Belongs to the CrgA family.</text>
</comment>
<feature type="compositionally biased region" description="Basic residues" evidence="8">
    <location>
        <begin position="1"/>
        <end position="11"/>
    </location>
</feature>
<evidence type="ECO:0000256" key="8">
    <source>
        <dbReference type="SAM" id="MobiDB-lite"/>
    </source>
</evidence>
<protein>
    <recommendedName>
        <fullName evidence="7">Cell division protein CrgA</fullName>
    </recommendedName>
</protein>
<dbReference type="GO" id="GO:0005886">
    <property type="term" value="C:plasma membrane"/>
    <property type="evidence" value="ECO:0007669"/>
    <property type="project" value="UniProtKB-SubCell"/>
</dbReference>
<dbReference type="AlphaFoldDB" id="A0A1H1N7F4"/>
<organism evidence="9 10">
    <name type="scientific">Paraoerskovia marina</name>
    <dbReference type="NCBI Taxonomy" id="545619"/>
    <lineage>
        <taxon>Bacteria</taxon>
        <taxon>Bacillati</taxon>
        <taxon>Actinomycetota</taxon>
        <taxon>Actinomycetes</taxon>
        <taxon>Micrococcales</taxon>
        <taxon>Cellulomonadaceae</taxon>
        <taxon>Paraoerskovia</taxon>
    </lineage>
</organism>
<keyword evidence="6 7" id="KW-0131">Cell cycle</keyword>
<evidence type="ECO:0000256" key="2">
    <source>
        <dbReference type="ARBA" id="ARBA00022618"/>
    </source>
</evidence>
<dbReference type="STRING" id="545619.SAMN04489860_0454"/>
<comment type="subcellular location">
    <subcellularLocation>
        <location evidence="7">Cell membrane</location>
        <topology evidence="7">Multi-pass membrane protein</topology>
    </subcellularLocation>
</comment>
<accession>A0A1H1N7F4</accession>
<feature type="transmembrane region" description="Helical" evidence="7">
    <location>
        <begin position="28"/>
        <end position="49"/>
    </location>
</feature>
<dbReference type="Proteomes" id="UP000185663">
    <property type="component" value="Chromosome I"/>
</dbReference>
<evidence type="ECO:0000256" key="4">
    <source>
        <dbReference type="ARBA" id="ARBA00022989"/>
    </source>
</evidence>
<name>A0A1H1N7F4_9CELL</name>
<dbReference type="Pfam" id="PF06781">
    <property type="entry name" value="CrgA"/>
    <property type="match status" value="1"/>
</dbReference>
<dbReference type="EMBL" id="LT629776">
    <property type="protein sequence ID" value="SDR94818.1"/>
    <property type="molecule type" value="Genomic_DNA"/>
</dbReference>
<keyword evidence="5 7" id="KW-0472">Membrane</keyword>
<evidence type="ECO:0000256" key="3">
    <source>
        <dbReference type="ARBA" id="ARBA00022692"/>
    </source>
</evidence>
<evidence type="ECO:0000256" key="7">
    <source>
        <dbReference type="HAMAP-Rule" id="MF_00631"/>
    </source>
</evidence>
<keyword evidence="3 7" id="KW-0812">Transmembrane</keyword>
<evidence type="ECO:0000313" key="10">
    <source>
        <dbReference type="Proteomes" id="UP000185663"/>
    </source>
</evidence>
<proteinExistence type="inferred from homology"/>